<gene>
    <name evidence="2" type="ORF">SAMN05421686_108135</name>
</gene>
<dbReference type="Pfam" id="PF01764">
    <property type="entry name" value="Lipase_3"/>
    <property type="match status" value="1"/>
</dbReference>
<proteinExistence type="predicted"/>
<evidence type="ECO:0000313" key="2">
    <source>
        <dbReference type="EMBL" id="SIT05416.1"/>
    </source>
</evidence>
<organism evidence="2 3">
    <name type="scientific">Thalassolituus maritimus</name>
    <dbReference type="NCBI Taxonomy" id="484498"/>
    <lineage>
        <taxon>Bacteria</taxon>
        <taxon>Pseudomonadati</taxon>
        <taxon>Pseudomonadota</taxon>
        <taxon>Gammaproteobacteria</taxon>
        <taxon>Oceanospirillales</taxon>
        <taxon>Oceanospirillaceae</taxon>
        <taxon>Thalassolituus</taxon>
    </lineage>
</organism>
<dbReference type="Gene3D" id="3.40.50.1820">
    <property type="entry name" value="alpha/beta hydrolase"/>
    <property type="match status" value="1"/>
</dbReference>
<dbReference type="PANTHER" id="PTHR45856">
    <property type="entry name" value="ALPHA/BETA-HYDROLASES SUPERFAMILY PROTEIN"/>
    <property type="match status" value="1"/>
</dbReference>
<reference evidence="3" key="1">
    <citation type="submission" date="2017-01" db="EMBL/GenBank/DDBJ databases">
        <authorList>
            <person name="Varghese N."/>
            <person name="Submissions S."/>
        </authorList>
    </citation>
    <scope>NUCLEOTIDE SEQUENCE [LARGE SCALE GENOMIC DNA]</scope>
    <source>
        <strain evidence="3">DSM 24913</strain>
    </source>
</reference>
<dbReference type="CDD" id="cd00519">
    <property type="entry name" value="Lipase_3"/>
    <property type="match status" value="1"/>
</dbReference>
<dbReference type="InterPro" id="IPR051218">
    <property type="entry name" value="Sec_MonoDiacylglyc_Lipase"/>
</dbReference>
<keyword evidence="3" id="KW-1185">Reference proteome</keyword>
<dbReference type="STRING" id="484498.SAMN05421686_108135"/>
<dbReference type="PANTHER" id="PTHR45856:SF11">
    <property type="entry name" value="FUNGAL LIPASE-LIKE DOMAIN-CONTAINING PROTEIN"/>
    <property type="match status" value="1"/>
</dbReference>
<evidence type="ECO:0000259" key="1">
    <source>
        <dbReference type="Pfam" id="PF01764"/>
    </source>
</evidence>
<dbReference type="GO" id="GO:0006629">
    <property type="term" value="P:lipid metabolic process"/>
    <property type="evidence" value="ECO:0007669"/>
    <property type="project" value="InterPro"/>
</dbReference>
<dbReference type="RefSeq" id="WP_084188976.1">
    <property type="nucleotide sequence ID" value="NZ_CAJWBH010000011.1"/>
</dbReference>
<protein>
    <submittedName>
        <fullName evidence="2">Lipase (Class 3)</fullName>
    </submittedName>
</protein>
<accession>A0A1N7P4G0</accession>
<dbReference type="EMBL" id="FTOH01000008">
    <property type="protein sequence ID" value="SIT05416.1"/>
    <property type="molecule type" value="Genomic_DNA"/>
</dbReference>
<feature type="domain" description="Fungal lipase-type" evidence="1">
    <location>
        <begin position="91"/>
        <end position="224"/>
    </location>
</feature>
<dbReference type="Proteomes" id="UP000185639">
    <property type="component" value="Unassembled WGS sequence"/>
</dbReference>
<evidence type="ECO:0000313" key="3">
    <source>
        <dbReference type="Proteomes" id="UP000185639"/>
    </source>
</evidence>
<dbReference type="AlphaFoldDB" id="A0A1N7P4G0"/>
<dbReference type="InterPro" id="IPR002921">
    <property type="entry name" value="Fungal_lipase-type"/>
</dbReference>
<dbReference type="OrthoDB" id="5522031at2"/>
<dbReference type="SUPFAM" id="SSF53474">
    <property type="entry name" value="alpha/beta-Hydrolases"/>
    <property type="match status" value="1"/>
</dbReference>
<sequence>MEFPPLMAAEIANDIYYLVTADNTGFGYETFYDLHEGYLELPEPPRLGKNTDCSTLPILKGTTGSLFFLKSQTGMGLTAFGKESGYKGHAFIVFRGTNKKFAADILTDASVGITQRSSYGHPVHNGFSESFNSMKSQIDPFLIECGKRNIEQLHIIGHSLGGALATLCTEYSKSKYPTLPVKCYTFGSPRVGLRNFSDEFTRKIGPQNIYRAYHRTDLIPCIPCWPFMHVPVTTGADYDYFLPSSGNFAALAAHDMELYKDSVEGKKWPALRGLKYEHLQPTEIEPWLNNKSPVSFTPTNLEYLDKAINYVLLKVAKGIGSAVGAGLTGSFTLLDQLAYVLRKGIDLTKHLSTLVLSLLRKIAELLGMRRTIEAADATLAFIRNLFERLHRKVSEQAQKILDAVLVNGKSI</sequence>
<name>A0A1N7P4G0_9GAMM</name>
<dbReference type="InterPro" id="IPR029058">
    <property type="entry name" value="AB_hydrolase_fold"/>
</dbReference>